<dbReference type="GO" id="GO:0003746">
    <property type="term" value="F:translation elongation factor activity"/>
    <property type="evidence" value="ECO:0007669"/>
    <property type="project" value="UniProtKB-KW"/>
</dbReference>
<dbReference type="PANTHER" id="PTHR33732:SF2">
    <property type="entry name" value="REF_SRPP-LIKE PROTEIN"/>
    <property type="match status" value="1"/>
</dbReference>
<accession>A0A2U1KT35</accession>
<protein>
    <submittedName>
        <fullName evidence="2">Rubber elongation factor</fullName>
    </submittedName>
</protein>
<comment type="similarity">
    <text evidence="1">Belongs to the REF/SRPP family.</text>
</comment>
<organism evidence="2 3">
    <name type="scientific">Artemisia annua</name>
    <name type="common">Sweet wormwood</name>
    <dbReference type="NCBI Taxonomy" id="35608"/>
    <lineage>
        <taxon>Eukaryota</taxon>
        <taxon>Viridiplantae</taxon>
        <taxon>Streptophyta</taxon>
        <taxon>Embryophyta</taxon>
        <taxon>Tracheophyta</taxon>
        <taxon>Spermatophyta</taxon>
        <taxon>Magnoliopsida</taxon>
        <taxon>eudicotyledons</taxon>
        <taxon>Gunneridae</taxon>
        <taxon>Pentapetalae</taxon>
        <taxon>asterids</taxon>
        <taxon>campanulids</taxon>
        <taxon>Asterales</taxon>
        <taxon>Asteraceae</taxon>
        <taxon>Asteroideae</taxon>
        <taxon>Anthemideae</taxon>
        <taxon>Artemisiinae</taxon>
        <taxon>Artemisia</taxon>
    </lineage>
</organism>
<keyword evidence="2" id="KW-0251">Elongation factor</keyword>
<dbReference type="AlphaFoldDB" id="A0A2U1KT35"/>
<dbReference type="Pfam" id="PF05755">
    <property type="entry name" value="REF"/>
    <property type="match status" value="3"/>
</dbReference>
<dbReference type="PANTHER" id="PTHR33732">
    <property type="entry name" value="REF/SRPP-LIKE PROTEIN OS05G0151300/LOC_OS05G05940"/>
    <property type="match status" value="1"/>
</dbReference>
<comment type="caution">
    <text evidence="2">The sequence shown here is derived from an EMBL/GenBank/DDBJ whole genome shotgun (WGS) entry which is preliminary data.</text>
</comment>
<dbReference type="EMBL" id="PKPP01014206">
    <property type="protein sequence ID" value="PWA39922.1"/>
    <property type="molecule type" value="Genomic_DNA"/>
</dbReference>
<reference evidence="2 3" key="1">
    <citation type="journal article" date="2018" name="Mol. Plant">
        <title>The genome of Artemisia annua provides insight into the evolution of Asteraceae family and artemisinin biosynthesis.</title>
        <authorList>
            <person name="Shen Q."/>
            <person name="Zhang L."/>
            <person name="Liao Z."/>
            <person name="Wang S."/>
            <person name="Yan T."/>
            <person name="Shi P."/>
            <person name="Liu M."/>
            <person name="Fu X."/>
            <person name="Pan Q."/>
            <person name="Wang Y."/>
            <person name="Lv Z."/>
            <person name="Lu X."/>
            <person name="Zhang F."/>
            <person name="Jiang W."/>
            <person name="Ma Y."/>
            <person name="Chen M."/>
            <person name="Hao X."/>
            <person name="Li L."/>
            <person name="Tang Y."/>
            <person name="Lv G."/>
            <person name="Zhou Y."/>
            <person name="Sun X."/>
            <person name="Brodelius P.E."/>
            <person name="Rose J.K.C."/>
            <person name="Tang K."/>
        </authorList>
    </citation>
    <scope>NUCLEOTIDE SEQUENCE [LARGE SCALE GENOMIC DNA]</scope>
    <source>
        <strain evidence="3">cv. Huhao1</strain>
        <tissue evidence="2">Leaf</tissue>
    </source>
</reference>
<proteinExistence type="inferred from homology"/>
<dbReference type="OrthoDB" id="1901372at2759"/>
<gene>
    <name evidence="2" type="ORF">CTI12_AA567460</name>
</gene>
<keyword evidence="2" id="KW-0648">Protein biosynthesis</keyword>
<evidence type="ECO:0000313" key="3">
    <source>
        <dbReference type="Proteomes" id="UP000245207"/>
    </source>
</evidence>
<dbReference type="Proteomes" id="UP000245207">
    <property type="component" value="Unassembled WGS sequence"/>
</dbReference>
<name>A0A2U1KT35_ARTAN</name>
<evidence type="ECO:0000313" key="2">
    <source>
        <dbReference type="EMBL" id="PWA39922.1"/>
    </source>
</evidence>
<dbReference type="InterPro" id="IPR008802">
    <property type="entry name" value="REF"/>
</dbReference>
<keyword evidence="3" id="KW-1185">Reference proteome</keyword>
<evidence type="ECO:0000256" key="1">
    <source>
        <dbReference type="ARBA" id="ARBA00009737"/>
    </source>
</evidence>
<sequence>MDSNEVEIEQSTTELKHFGFLKEITLKFLVVLSNVYDFAKENSVVNKTTLVSAENTIVSAVVPVYNKLKDLSGRILVFVDDKVEIEQSTTELKHFGFLKEITLKFLVVLSNVYDFAKENSVVNKTTLVSAENTIVSAVVPVYNKLKDLSGRILVFVDDKFDKYAPALAKKLVAKFGSLIDKTIPLVQKVLSTAQTIITPLITTYISLLQNLLKTIKPLVQKILIVTKSTPIVGKARTLLQKGFTISQTLLQNSINTTRSLVQDSVLQKGPELANQALDTTKSVVESIPLVGNVAQSLITNPADLANQAMDTTKSMVGGIPIVGNVAQSLITNPTDIANQVVNATDTLVKDNPVLGAVNSAAQNIVKEAQSVGTKAALQSAYTSFKIAGLPLIAQFWYKANTYPLINKLSELFLPMTEYLSEWYNKVVRYMDGKGYALFGYLPSVPIDEMKAAYKLVKTTMDGLSAVGDLVGMDDNN</sequence>
<dbReference type="STRING" id="35608.A0A2U1KT35"/>